<proteinExistence type="inferred from homology"/>
<dbReference type="GO" id="GO:0030976">
    <property type="term" value="F:thiamine pyrophosphate binding"/>
    <property type="evidence" value="ECO:0007669"/>
    <property type="project" value="UniProtKB-UniRule"/>
</dbReference>
<evidence type="ECO:0000259" key="8">
    <source>
        <dbReference type="Pfam" id="PF02776"/>
    </source>
</evidence>
<dbReference type="GO" id="GO:0030145">
    <property type="term" value="F:manganese ion binding"/>
    <property type="evidence" value="ECO:0007669"/>
    <property type="project" value="UniProtKB-UniRule"/>
</dbReference>
<organism evidence="9 10">
    <name type="scientific">Sulfoacidibacillus ferrooxidans</name>
    <dbReference type="NCBI Taxonomy" id="2005001"/>
    <lineage>
        <taxon>Bacteria</taxon>
        <taxon>Bacillati</taxon>
        <taxon>Bacillota</taxon>
        <taxon>Bacilli</taxon>
        <taxon>Bacillales</taxon>
        <taxon>Alicyclobacillaceae</taxon>
        <taxon>Sulfoacidibacillus</taxon>
    </lineage>
</organism>
<dbReference type="HAMAP" id="MF_01659">
    <property type="entry name" value="MenD"/>
    <property type="match status" value="1"/>
</dbReference>
<feature type="domain" description="Thiamine pyrophosphate enzyme N-terminal TPP-binding" evidence="8">
    <location>
        <begin position="9"/>
        <end position="122"/>
    </location>
</feature>
<gene>
    <name evidence="6 9" type="primary">menD</name>
    <name evidence="9" type="ORF">MM817_00369</name>
</gene>
<dbReference type="Pfam" id="PF02776">
    <property type="entry name" value="TPP_enzyme_N"/>
    <property type="match status" value="1"/>
</dbReference>
<keyword evidence="6" id="KW-0474">Menaquinone biosynthesis</keyword>
<dbReference type="Gene3D" id="3.40.50.1220">
    <property type="entry name" value="TPP-binding domain"/>
    <property type="match status" value="1"/>
</dbReference>
<dbReference type="GO" id="GO:0000287">
    <property type="term" value="F:magnesium ion binding"/>
    <property type="evidence" value="ECO:0007669"/>
    <property type="project" value="UniProtKB-UniRule"/>
</dbReference>
<dbReference type="CDD" id="cd02009">
    <property type="entry name" value="TPP_SHCHC_synthase"/>
    <property type="match status" value="1"/>
</dbReference>
<evidence type="ECO:0000256" key="4">
    <source>
        <dbReference type="ARBA" id="ARBA00023052"/>
    </source>
</evidence>
<dbReference type="NCBIfam" id="TIGR00173">
    <property type="entry name" value="menD"/>
    <property type="match status" value="1"/>
</dbReference>
<evidence type="ECO:0000313" key="9">
    <source>
        <dbReference type="EMBL" id="MCI0182113.1"/>
    </source>
</evidence>
<keyword evidence="5 6" id="KW-0464">Manganese</keyword>
<protein>
    <recommendedName>
        <fullName evidence="6">2-succinyl-5-enolpyruvyl-6-hydroxy-3-cyclohexene-1-carboxylate synthase</fullName>
        <shortName evidence="6">SEPHCHC synthase</shortName>
        <ecNumber evidence="6">2.2.1.9</ecNumber>
    </recommendedName>
    <alternativeName>
        <fullName evidence="6">Menaquinone biosynthesis protein MenD</fullName>
    </alternativeName>
</protein>
<evidence type="ECO:0000256" key="3">
    <source>
        <dbReference type="ARBA" id="ARBA00022842"/>
    </source>
</evidence>
<comment type="similarity">
    <text evidence="6">Belongs to the TPP enzyme family. MenD subfamily.</text>
</comment>
<dbReference type="Pfam" id="PF02775">
    <property type="entry name" value="TPP_enzyme_C"/>
    <property type="match status" value="1"/>
</dbReference>
<keyword evidence="2 6" id="KW-0479">Metal-binding</keyword>
<comment type="cofactor">
    <cofactor evidence="6">
        <name>thiamine diphosphate</name>
        <dbReference type="ChEBI" id="CHEBI:58937"/>
    </cofactor>
    <text evidence="6">Binds 1 thiamine pyrophosphate per subunit.</text>
</comment>
<evidence type="ECO:0000256" key="1">
    <source>
        <dbReference type="ARBA" id="ARBA00022679"/>
    </source>
</evidence>
<evidence type="ECO:0000256" key="2">
    <source>
        <dbReference type="ARBA" id="ARBA00022723"/>
    </source>
</evidence>
<sequence length="590" mass="65754">MSINPHLDVVTAFVSELAQLGVKHVCISPGSRSTPLTISFARHGECKTWTLLDERSAAFFALGLARSSGEPVVLVCTSGTAAANYLPAVVEARYSRVPLIVLTADRPTELRNVGTNQTIEQVGLYGAHVKWSIEMPTPDGAKELLAHARSTAARSVAIALSTPKGPVHINWPFREPLLPPYEVQDEVNTQLPKGLHIESGQRQLTASRLEYLAKMLTSIENGLFVVGPQFQQELAAPLLEVATRLQFPVLADPLSQMRAVSEEVDLTCVVDRYDTLLRHSDLMQGEIWDKLKPDVVIRLGQAPTSKVLGAYLSKLDDVRQIVVDESDEWRDPLFRASELWLTDPVILFSELKELLPQRETSLFAQHWLSLNDSIEKRQVFEVEHIEEQYVGEDLPHLFEGRIFTELARVLPLDARLFVGNSMPVRDVDSFFPKMHKSLFMLANRGASGIDGIVSSALGACAGTSRKTVLVIGDVSFYHDLNGLLIAKQYQLDLTIILVHNDGGGIFSFLPQATQEDVFPYFETPHGLEFQSVIEMYGGSYHQVHTWSDFEVKMNAAMENHGLQVLELRTVRALNVEMHRKIFSACRDVLL</sequence>
<accession>A0A9X1V8S7</accession>
<evidence type="ECO:0000259" key="7">
    <source>
        <dbReference type="Pfam" id="PF02775"/>
    </source>
</evidence>
<evidence type="ECO:0000256" key="5">
    <source>
        <dbReference type="ARBA" id="ARBA00023211"/>
    </source>
</evidence>
<comment type="function">
    <text evidence="6">Catalyzes the thiamine diphosphate-dependent decarboxylation of 2-oxoglutarate and the subsequent addition of the resulting succinic semialdehyde-thiamine pyrophosphate anion to isochorismate to yield 2-succinyl-5-enolpyruvyl-6-hydroxy-3-cyclohexene-1-carboxylate (SEPHCHC).</text>
</comment>
<dbReference type="PANTHER" id="PTHR42916:SF1">
    <property type="entry name" value="PROTEIN PHYLLO, CHLOROPLASTIC"/>
    <property type="match status" value="1"/>
</dbReference>
<keyword evidence="3 6" id="KW-0460">Magnesium</keyword>
<comment type="catalytic activity">
    <reaction evidence="6">
        <text>isochorismate + 2-oxoglutarate + H(+) = 5-enolpyruvoyl-6-hydroxy-2-succinyl-cyclohex-3-ene-1-carboxylate + CO2</text>
        <dbReference type="Rhea" id="RHEA:25593"/>
        <dbReference type="ChEBI" id="CHEBI:15378"/>
        <dbReference type="ChEBI" id="CHEBI:16526"/>
        <dbReference type="ChEBI" id="CHEBI:16810"/>
        <dbReference type="ChEBI" id="CHEBI:29780"/>
        <dbReference type="ChEBI" id="CHEBI:58818"/>
        <dbReference type="EC" id="2.2.1.9"/>
    </reaction>
</comment>
<keyword evidence="10" id="KW-1185">Reference proteome</keyword>
<comment type="subunit">
    <text evidence="6">Homodimer.</text>
</comment>
<evidence type="ECO:0000256" key="6">
    <source>
        <dbReference type="HAMAP-Rule" id="MF_01659"/>
    </source>
</evidence>
<dbReference type="InterPro" id="IPR012001">
    <property type="entry name" value="Thiamin_PyroP_enz_TPP-bd_dom"/>
</dbReference>
<dbReference type="Gene3D" id="3.40.50.970">
    <property type="match status" value="2"/>
</dbReference>
<comment type="pathway">
    <text evidence="6">Quinol/quinone metabolism; menaquinone biosynthesis.</text>
</comment>
<dbReference type="InterPro" id="IPR029061">
    <property type="entry name" value="THDP-binding"/>
</dbReference>
<comment type="caution">
    <text evidence="9">The sequence shown here is derived from an EMBL/GenBank/DDBJ whole genome shotgun (WGS) entry which is preliminary data.</text>
</comment>
<dbReference type="RefSeq" id="WP_241711730.1">
    <property type="nucleotide sequence ID" value="NZ_JALBUF010000001.1"/>
</dbReference>
<dbReference type="CDD" id="cd07037">
    <property type="entry name" value="TPP_PYR_MenD"/>
    <property type="match status" value="1"/>
</dbReference>
<comment type="pathway">
    <text evidence="6">Quinol/quinone metabolism; 1,4-dihydroxy-2-naphthoate biosynthesis; 1,4-dihydroxy-2-naphthoate from chorismate: step 2/7.</text>
</comment>
<dbReference type="GO" id="GO:0070204">
    <property type="term" value="F:2-succinyl-5-enolpyruvyl-6-hydroxy-3-cyclohexene-1-carboxylic-acid synthase activity"/>
    <property type="evidence" value="ECO:0007669"/>
    <property type="project" value="UniProtKB-UniRule"/>
</dbReference>
<dbReference type="EC" id="2.2.1.9" evidence="6"/>
<name>A0A9X1V8S7_9BACL</name>
<dbReference type="SUPFAM" id="SSF52518">
    <property type="entry name" value="Thiamin diphosphate-binding fold (THDP-binding)"/>
    <property type="match status" value="2"/>
</dbReference>
<dbReference type="PIRSF" id="PIRSF004983">
    <property type="entry name" value="MenD"/>
    <property type="match status" value="1"/>
</dbReference>
<comment type="cofactor">
    <cofactor evidence="6">
        <name>Mg(2+)</name>
        <dbReference type="ChEBI" id="CHEBI:18420"/>
    </cofactor>
    <cofactor evidence="6">
        <name>Mn(2+)</name>
        <dbReference type="ChEBI" id="CHEBI:29035"/>
    </cofactor>
</comment>
<dbReference type="GO" id="GO:0009234">
    <property type="term" value="P:menaquinone biosynthetic process"/>
    <property type="evidence" value="ECO:0007669"/>
    <property type="project" value="UniProtKB-UniRule"/>
</dbReference>
<reference evidence="9" key="1">
    <citation type="submission" date="2022-03" db="EMBL/GenBank/DDBJ databases">
        <title>Draft Genome Sequence of Firmicute Strain S0AB, a Heterotrophic Iron/Sulfur-Oxidizing Extreme Acidophile.</title>
        <authorList>
            <person name="Vergara E."/>
            <person name="Pakostova E."/>
            <person name="Johnson D.B."/>
            <person name="Holmes D.S."/>
        </authorList>
    </citation>
    <scope>NUCLEOTIDE SEQUENCE</scope>
    <source>
        <strain evidence="9">S0AB</strain>
    </source>
</reference>
<dbReference type="EMBL" id="JALBUF010000001">
    <property type="protein sequence ID" value="MCI0182113.1"/>
    <property type="molecule type" value="Genomic_DNA"/>
</dbReference>
<dbReference type="InterPro" id="IPR004433">
    <property type="entry name" value="MenaQ_synth_MenD"/>
</dbReference>
<feature type="domain" description="Thiamine pyrophosphate enzyme TPP-binding" evidence="7">
    <location>
        <begin position="453"/>
        <end position="566"/>
    </location>
</feature>
<dbReference type="AlphaFoldDB" id="A0A9X1V8S7"/>
<dbReference type="InterPro" id="IPR011766">
    <property type="entry name" value="TPP_enzyme_TPP-bd"/>
</dbReference>
<evidence type="ECO:0000313" key="10">
    <source>
        <dbReference type="Proteomes" id="UP001139263"/>
    </source>
</evidence>
<keyword evidence="1 6" id="KW-0808">Transferase</keyword>
<keyword evidence="4 6" id="KW-0786">Thiamine pyrophosphate</keyword>
<dbReference type="PANTHER" id="PTHR42916">
    <property type="entry name" value="2-SUCCINYL-5-ENOLPYRUVYL-6-HYDROXY-3-CYCLOHEXENE-1-CARBOXYLATE SYNTHASE"/>
    <property type="match status" value="1"/>
</dbReference>
<dbReference type="Proteomes" id="UP001139263">
    <property type="component" value="Unassembled WGS sequence"/>
</dbReference>